<dbReference type="PROSITE" id="PS50892">
    <property type="entry name" value="V_SNARE"/>
    <property type="match status" value="1"/>
</dbReference>
<dbReference type="Proteomes" id="UP000192578">
    <property type="component" value="Unassembled WGS sequence"/>
</dbReference>
<dbReference type="Pfam" id="PF00957">
    <property type="entry name" value="Synaptobrevin"/>
    <property type="match status" value="1"/>
</dbReference>
<accession>A0A9X6RMB2</accession>
<dbReference type="GO" id="GO:0016192">
    <property type="term" value="P:vesicle-mediated transport"/>
    <property type="evidence" value="ECO:0007669"/>
    <property type="project" value="InterPro"/>
</dbReference>
<keyword evidence="3 10" id="KW-0812">Transmembrane</keyword>
<keyword evidence="8" id="KW-0175">Coiled coil</keyword>
<keyword evidence="5 10" id="KW-1133">Transmembrane helix</keyword>
<dbReference type="GO" id="GO:0012505">
    <property type="term" value="C:endomembrane system"/>
    <property type="evidence" value="ECO:0007669"/>
    <property type="project" value="UniProtKB-SubCell"/>
</dbReference>
<dbReference type="SUPFAM" id="SSF58038">
    <property type="entry name" value="SNARE fusion complex"/>
    <property type="match status" value="1"/>
</dbReference>
<dbReference type="GO" id="GO:0005737">
    <property type="term" value="C:cytoplasm"/>
    <property type="evidence" value="ECO:0007669"/>
    <property type="project" value="UniProtKB-ARBA"/>
</dbReference>
<keyword evidence="2" id="KW-0813">Transport</keyword>
<feature type="transmembrane region" description="Helical" evidence="10">
    <location>
        <begin position="110"/>
        <end position="130"/>
    </location>
</feature>
<evidence type="ECO:0000256" key="4">
    <source>
        <dbReference type="ARBA" id="ARBA00022927"/>
    </source>
</evidence>
<evidence type="ECO:0000256" key="6">
    <source>
        <dbReference type="ARBA" id="ARBA00023136"/>
    </source>
</evidence>
<dbReference type="AlphaFoldDB" id="A0A9X6RMB2"/>
<keyword evidence="4" id="KW-0653">Protein transport</keyword>
<sequence>MSRNQDVEAARHGERNSLLGHADSDDELIGAGGSRGHPTTPRQDDKVAGVQQQVHGVMQVMQDNINRILERGDRLDDLESRSDNLNVNADHFRRGATQVRRRMWWQNCRMKIIITIVVLAIIGIIVAVAVTQSGKTS</sequence>
<dbReference type="InterPro" id="IPR042855">
    <property type="entry name" value="V_SNARE_CC"/>
</dbReference>
<dbReference type="GO" id="GO:0015031">
    <property type="term" value="P:protein transport"/>
    <property type="evidence" value="ECO:0007669"/>
    <property type="project" value="UniProtKB-KW"/>
</dbReference>
<keyword evidence="13" id="KW-1185">Reference proteome</keyword>
<dbReference type="Gene3D" id="1.20.5.110">
    <property type="match status" value="1"/>
</dbReference>
<gene>
    <name evidence="12" type="ORF">BV898_17701</name>
</gene>
<dbReference type="InterPro" id="IPR042887">
    <property type="entry name" value="VAMP4"/>
</dbReference>
<dbReference type="GO" id="GO:0090161">
    <property type="term" value="P:Golgi ribbon formation"/>
    <property type="evidence" value="ECO:0007669"/>
    <property type="project" value="InterPro"/>
</dbReference>
<feature type="compositionally biased region" description="Basic and acidic residues" evidence="9">
    <location>
        <begin position="1"/>
        <end position="15"/>
    </location>
</feature>
<keyword evidence="6 10" id="KW-0472">Membrane</keyword>
<evidence type="ECO:0000256" key="7">
    <source>
        <dbReference type="ARBA" id="ARBA00046280"/>
    </source>
</evidence>
<feature type="domain" description="V-SNARE coiled-coil homology" evidence="11">
    <location>
        <begin position="46"/>
        <end position="106"/>
    </location>
</feature>
<dbReference type="PANTHER" id="PTHR46897:SF1">
    <property type="entry name" value="VESICLE-ASSOCIATED MEMBRANE PROTEIN 4"/>
    <property type="match status" value="1"/>
</dbReference>
<dbReference type="PRINTS" id="PR00219">
    <property type="entry name" value="SYNAPTOBREVN"/>
</dbReference>
<evidence type="ECO:0000256" key="10">
    <source>
        <dbReference type="SAM" id="Phobius"/>
    </source>
</evidence>
<evidence type="ECO:0000313" key="13">
    <source>
        <dbReference type="Proteomes" id="UP000192578"/>
    </source>
</evidence>
<evidence type="ECO:0000256" key="2">
    <source>
        <dbReference type="ARBA" id="ARBA00022448"/>
    </source>
</evidence>
<dbReference type="FunFam" id="1.20.5.110:FF:000004">
    <property type="entry name" value="Vesicle-associated membrane protein 7"/>
    <property type="match status" value="1"/>
</dbReference>
<evidence type="ECO:0000256" key="9">
    <source>
        <dbReference type="SAM" id="MobiDB-lite"/>
    </source>
</evidence>
<evidence type="ECO:0000256" key="3">
    <source>
        <dbReference type="ARBA" id="ARBA00022692"/>
    </source>
</evidence>
<evidence type="ECO:0000256" key="1">
    <source>
        <dbReference type="ARBA" id="ARBA00008025"/>
    </source>
</evidence>
<feature type="region of interest" description="Disordered" evidence="9">
    <location>
        <begin position="1"/>
        <end position="50"/>
    </location>
</feature>
<proteinExistence type="inferred from homology"/>
<evidence type="ECO:0000259" key="11">
    <source>
        <dbReference type="PROSITE" id="PS50892"/>
    </source>
</evidence>
<dbReference type="GO" id="GO:0016020">
    <property type="term" value="C:membrane"/>
    <property type="evidence" value="ECO:0007669"/>
    <property type="project" value="InterPro"/>
</dbReference>
<comment type="subcellular location">
    <subcellularLocation>
        <location evidence="7">Endomembrane system</location>
        <topology evidence="7">Single-pass type IV membrane protein</topology>
    </subcellularLocation>
</comment>
<dbReference type="InterPro" id="IPR001388">
    <property type="entry name" value="Synaptobrevin-like"/>
</dbReference>
<comment type="caution">
    <text evidence="12">The sequence shown here is derived from an EMBL/GenBank/DDBJ whole genome shotgun (WGS) entry which is preliminary data.</text>
</comment>
<dbReference type="OrthoDB" id="190375at2759"/>
<evidence type="ECO:0000256" key="8">
    <source>
        <dbReference type="PROSITE-ProRule" id="PRU00290"/>
    </source>
</evidence>
<reference evidence="13" key="1">
    <citation type="submission" date="2017-01" db="EMBL/GenBank/DDBJ databases">
        <title>Comparative genomics of anhydrobiosis in the tardigrade Hypsibius dujardini.</title>
        <authorList>
            <person name="Yoshida Y."/>
            <person name="Koutsovoulos G."/>
            <person name="Laetsch D."/>
            <person name="Stevens L."/>
            <person name="Kumar S."/>
            <person name="Horikawa D."/>
            <person name="Ishino K."/>
            <person name="Komine S."/>
            <person name="Tomita M."/>
            <person name="Blaxter M."/>
            <person name="Arakawa K."/>
        </authorList>
    </citation>
    <scope>NUCLEOTIDE SEQUENCE [LARGE SCALE GENOMIC DNA]</scope>
    <source>
        <strain evidence="13">Z151</strain>
    </source>
</reference>
<evidence type="ECO:0000313" key="12">
    <source>
        <dbReference type="EMBL" id="OWA53268.1"/>
    </source>
</evidence>
<protein>
    <recommendedName>
        <fullName evidence="11">V-SNARE coiled-coil homology domain-containing protein</fullName>
    </recommendedName>
</protein>
<dbReference type="PANTHER" id="PTHR46897">
    <property type="entry name" value="VESICLE-ASSOCIATED MEMBRANE PROTEIN 4"/>
    <property type="match status" value="1"/>
</dbReference>
<organism evidence="12 13">
    <name type="scientific">Hypsibius exemplaris</name>
    <name type="common">Freshwater tardigrade</name>
    <dbReference type="NCBI Taxonomy" id="2072580"/>
    <lineage>
        <taxon>Eukaryota</taxon>
        <taxon>Metazoa</taxon>
        <taxon>Ecdysozoa</taxon>
        <taxon>Tardigrada</taxon>
        <taxon>Eutardigrada</taxon>
        <taxon>Parachela</taxon>
        <taxon>Hypsibioidea</taxon>
        <taxon>Hypsibiidae</taxon>
        <taxon>Hypsibius</taxon>
    </lineage>
</organism>
<comment type="similarity">
    <text evidence="1">Belongs to the synaptobrevin family.</text>
</comment>
<name>A0A9X6RMB2_HYPEX</name>
<evidence type="ECO:0000256" key="5">
    <source>
        <dbReference type="ARBA" id="ARBA00022989"/>
    </source>
</evidence>
<dbReference type="EMBL" id="MTYJ01000311">
    <property type="protein sequence ID" value="OWA53268.1"/>
    <property type="molecule type" value="Genomic_DNA"/>
</dbReference>